<proteinExistence type="predicted"/>
<protein>
    <recommendedName>
        <fullName evidence="1">DUF7708 domain-containing protein</fullName>
    </recommendedName>
</protein>
<evidence type="ECO:0000259" key="1">
    <source>
        <dbReference type="Pfam" id="PF24809"/>
    </source>
</evidence>
<dbReference type="EMBL" id="ML736160">
    <property type="protein sequence ID" value="KAE8382694.1"/>
    <property type="molecule type" value="Genomic_DNA"/>
</dbReference>
<dbReference type="OrthoDB" id="61900at2759"/>
<dbReference type="Pfam" id="PF24809">
    <property type="entry name" value="DUF7708"/>
    <property type="match status" value="1"/>
</dbReference>
<evidence type="ECO:0000313" key="3">
    <source>
        <dbReference type="Proteomes" id="UP000326198"/>
    </source>
</evidence>
<dbReference type="Proteomes" id="UP000326198">
    <property type="component" value="Unassembled WGS sequence"/>
</dbReference>
<sequence length="150" mass="17595">MAQAPEYVFLVYGAVKLLLVVQVNHSEMKQHVEEYINRIKTKFDTMDLVTTYFPFTRLVQAIGRLFDSFHRFLAKALKIYTRSHLKQTYNEVRDTVQFSNHFTGQLILTKVSRMLELVEGESIRFSEASDVDQTCHLLRHRIEAELENIV</sequence>
<dbReference type="InterPro" id="IPR056125">
    <property type="entry name" value="DUF7708"/>
</dbReference>
<gene>
    <name evidence="2" type="ORF">BDV26DRAFT_288257</name>
</gene>
<accession>A0A5N7BLM1</accession>
<reference evidence="2 3" key="1">
    <citation type="submission" date="2019-04" db="EMBL/GenBank/DDBJ databases">
        <title>Friends and foes A comparative genomics studyof 23 Aspergillus species from section Flavi.</title>
        <authorList>
            <consortium name="DOE Joint Genome Institute"/>
            <person name="Kjaerbolling I."/>
            <person name="Vesth T."/>
            <person name="Frisvad J.C."/>
            <person name="Nybo J.L."/>
            <person name="Theobald S."/>
            <person name="Kildgaard S."/>
            <person name="Isbrandt T."/>
            <person name="Kuo A."/>
            <person name="Sato A."/>
            <person name="Lyhne E.K."/>
            <person name="Kogle M.E."/>
            <person name="Wiebenga A."/>
            <person name="Kun R.S."/>
            <person name="Lubbers R.J."/>
            <person name="Makela M.R."/>
            <person name="Barry K."/>
            <person name="Chovatia M."/>
            <person name="Clum A."/>
            <person name="Daum C."/>
            <person name="Haridas S."/>
            <person name="He G."/>
            <person name="LaButti K."/>
            <person name="Lipzen A."/>
            <person name="Mondo S."/>
            <person name="Riley R."/>
            <person name="Salamov A."/>
            <person name="Simmons B.A."/>
            <person name="Magnuson J.K."/>
            <person name="Henrissat B."/>
            <person name="Mortensen U.H."/>
            <person name="Larsen T.O."/>
            <person name="Devries R.P."/>
            <person name="Grigoriev I.V."/>
            <person name="Machida M."/>
            <person name="Baker S.E."/>
            <person name="Andersen M.R."/>
        </authorList>
    </citation>
    <scope>NUCLEOTIDE SEQUENCE [LARGE SCALE GENOMIC DNA]</scope>
    <source>
        <strain evidence="2 3">IBT 29228</strain>
    </source>
</reference>
<name>A0A5N7BLM1_9EURO</name>
<organism evidence="2 3">
    <name type="scientific">Aspergillus bertholletiae</name>
    <dbReference type="NCBI Taxonomy" id="1226010"/>
    <lineage>
        <taxon>Eukaryota</taxon>
        <taxon>Fungi</taxon>
        <taxon>Dikarya</taxon>
        <taxon>Ascomycota</taxon>
        <taxon>Pezizomycotina</taxon>
        <taxon>Eurotiomycetes</taxon>
        <taxon>Eurotiomycetidae</taxon>
        <taxon>Eurotiales</taxon>
        <taxon>Aspergillaceae</taxon>
        <taxon>Aspergillus</taxon>
        <taxon>Aspergillus subgen. Circumdati</taxon>
    </lineage>
</organism>
<feature type="domain" description="DUF7708" evidence="1">
    <location>
        <begin position="2"/>
        <end position="116"/>
    </location>
</feature>
<keyword evidence="3" id="KW-1185">Reference proteome</keyword>
<dbReference type="AlphaFoldDB" id="A0A5N7BLM1"/>
<evidence type="ECO:0000313" key="2">
    <source>
        <dbReference type="EMBL" id="KAE8382694.1"/>
    </source>
</evidence>